<protein>
    <submittedName>
        <fullName evidence="1">Uncharacterized protein</fullName>
    </submittedName>
</protein>
<organism evidence="1 2">
    <name type="scientific">Paenibacillus elgii</name>
    <dbReference type="NCBI Taxonomy" id="189691"/>
    <lineage>
        <taxon>Bacteria</taxon>
        <taxon>Bacillati</taxon>
        <taxon>Bacillota</taxon>
        <taxon>Bacilli</taxon>
        <taxon>Bacillales</taxon>
        <taxon>Paenibacillaceae</taxon>
        <taxon>Paenibacillus</taxon>
    </lineage>
</organism>
<accession>A0A2T6G7L3</accession>
<sequence>MRDALCKTVNEGGLELLMDQLRQSVKQMNPVLCGQHFAIFHTVQEADAALHDVEVGQPIEGEWTIPESGISGNRLASTPCAGEAMKASIPLIALCAIKQQQAGTRFEEFL</sequence>
<name>A0A2T6G7L3_9BACL</name>
<comment type="caution">
    <text evidence="1">The sequence shown here is derived from an EMBL/GenBank/DDBJ whole genome shotgun (WGS) entry which is preliminary data.</text>
</comment>
<proteinExistence type="predicted"/>
<dbReference type="AlphaFoldDB" id="A0A2T6G7L3"/>
<evidence type="ECO:0000313" key="2">
    <source>
        <dbReference type="Proteomes" id="UP000244184"/>
    </source>
</evidence>
<reference evidence="1 2" key="1">
    <citation type="submission" date="2018-03" db="EMBL/GenBank/DDBJ databases">
        <title>Genome sequence of Paenibacillus elgii strain AC13 an antimicrobial compound producing bacteria.</title>
        <authorList>
            <person name="Kurokawa A.S."/>
            <person name="Araujo J.F."/>
            <person name="Costa R.A."/>
            <person name="Ortega D.B."/>
            <person name="Pires A.S."/>
            <person name="Pappas G.J.Jr."/>
            <person name="Franco O.L."/>
            <person name="Barreto C."/>
            <person name="Magalhaes B.S."/>
            <person name="Kruger R.H."/>
        </authorList>
    </citation>
    <scope>NUCLEOTIDE SEQUENCE [LARGE SCALE GENOMIC DNA]</scope>
    <source>
        <strain evidence="1 2">AC13</strain>
    </source>
</reference>
<dbReference type="Proteomes" id="UP000244184">
    <property type="component" value="Unassembled WGS sequence"/>
</dbReference>
<evidence type="ECO:0000313" key="1">
    <source>
        <dbReference type="EMBL" id="PUA40147.1"/>
    </source>
</evidence>
<dbReference type="EMBL" id="PYHP01000018">
    <property type="protein sequence ID" value="PUA40147.1"/>
    <property type="molecule type" value="Genomic_DNA"/>
</dbReference>
<gene>
    <name evidence="1" type="ORF">C8Z91_06530</name>
</gene>